<protein>
    <submittedName>
        <fullName evidence="2">Uncharacterized protein</fullName>
    </submittedName>
</protein>
<evidence type="ECO:0000313" key="2">
    <source>
        <dbReference type="EMBL" id="KKR86165.1"/>
    </source>
</evidence>
<dbReference type="Proteomes" id="UP000034616">
    <property type="component" value="Unassembled WGS sequence"/>
</dbReference>
<keyword evidence="1" id="KW-1133">Transmembrane helix</keyword>
<evidence type="ECO:0000313" key="3">
    <source>
        <dbReference type="Proteomes" id="UP000034616"/>
    </source>
</evidence>
<dbReference type="EMBL" id="LCAH01000018">
    <property type="protein sequence ID" value="KKR86165.1"/>
    <property type="molecule type" value="Genomic_DNA"/>
</dbReference>
<organism evidence="2 3">
    <name type="scientific">Candidatus Uhrbacteria bacterium GW2011_GWC2_41_11</name>
    <dbReference type="NCBI Taxonomy" id="1618985"/>
    <lineage>
        <taxon>Bacteria</taxon>
        <taxon>Candidatus Uhriibacteriota</taxon>
    </lineage>
</organism>
<reference evidence="2 3" key="1">
    <citation type="journal article" date="2015" name="Nature">
        <title>rRNA introns, odd ribosomes, and small enigmatic genomes across a large radiation of phyla.</title>
        <authorList>
            <person name="Brown C.T."/>
            <person name="Hug L.A."/>
            <person name="Thomas B.C."/>
            <person name="Sharon I."/>
            <person name="Castelle C.J."/>
            <person name="Singh A."/>
            <person name="Wilkins M.J."/>
            <person name="Williams K.H."/>
            <person name="Banfield J.F."/>
        </authorList>
    </citation>
    <scope>NUCLEOTIDE SEQUENCE [LARGE SCALE GENOMIC DNA]</scope>
</reference>
<gene>
    <name evidence="2" type="ORF">UU35_C0018G0011</name>
</gene>
<keyword evidence="1" id="KW-0812">Transmembrane</keyword>
<proteinExistence type="predicted"/>
<evidence type="ECO:0000256" key="1">
    <source>
        <dbReference type="SAM" id="Phobius"/>
    </source>
</evidence>
<feature type="transmembrane region" description="Helical" evidence="1">
    <location>
        <begin position="12"/>
        <end position="29"/>
    </location>
</feature>
<keyword evidence="1" id="KW-0472">Membrane</keyword>
<dbReference type="AlphaFoldDB" id="A0A0G0WNZ2"/>
<accession>A0A0G0WNZ2</accession>
<name>A0A0G0WNZ2_9BACT</name>
<comment type="caution">
    <text evidence="2">The sequence shown here is derived from an EMBL/GenBank/DDBJ whole genome shotgun (WGS) entry which is preliminary data.</text>
</comment>
<feature type="transmembrane region" description="Helical" evidence="1">
    <location>
        <begin position="35"/>
        <end position="52"/>
    </location>
</feature>
<sequence length="209" mass="23994">MRQILQRLLRTLFFGCLFPLPLIGVVLQLCAEGRFVIAACFLFSLVGYGILYRTKVLYDFLFDKTSNREICDLLFKSTESGKNPEIIPIEVERPVVFQPFMKRVVDPRLWVEQPFDLLSIRVVNPGEIVSSVRDGCPLESEIFSLPERRLREIRSRGRPSIVLVPEGSQELGIVRTNTGQELKIWMFRLEQPITANAKEREKSCTGFLS</sequence>